<feature type="compositionally biased region" description="Basic and acidic residues" evidence="3">
    <location>
        <begin position="56"/>
        <end position="68"/>
    </location>
</feature>
<dbReference type="InterPro" id="IPR006600">
    <property type="entry name" value="HTH_CenpB_DNA-bd_dom"/>
</dbReference>
<evidence type="ECO:0000256" key="1">
    <source>
        <dbReference type="ARBA" id="ARBA00004123"/>
    </source>
</evidence>
<dbReference type="AlphaFoldDB" id="A0A0J7MRG5"/>
<dbReference type="GO" id="GO:0005634">
    <property type="term" value="C:nucleus"/>
    <property type="evidence" value="ECO:0007669"/>
    <property type="project" value="UniProtKB-SubCell"/>
</dbReference>
<evidence type="ECO:0000256" key="3">
    <source>
        <dbReference type="SAM" id="MobiDB-lite"/>
    </source>
</evidence>
<keyword evidence="6" id="KW-1185">Reference proteome</keyword>
<reference evidence="5 6" key="1">
    <citation type="submission" date="2015-04" db="EMBL/GenBank/DDBJ databases">
        <title>Lasius niger genome sequencing.</title>
        <authorList>
            <person name="Konorov E.A."/>
            <person name="Nikitin M.A."/>
            <person name="Kirill M.V."/>
            <person name="Chang P."/>
        </authorList>
    </citation>
    <scope>NUCLEOTIDE SEQUENCE [LARGE SCALE GENOMIC DNA]</scope>
    <source>
        <tissue evidence="5">Whole</tissue>
    </source>
</reference>
<evidence type="ECO:0000256" key="2">
    <source>
        <dbReference type="ARBA" id="ARBA00023125"/>
    </source>
</evidence>
<evidence type="ECO:0000313" key="5">
    <source>
        <dbReference type="EMBL" id="KMQ83100.1"/>
    </source>
</evidence>
<dbReference type="Gene3D" id="1.10.10.60">
    <property type="entry name" value="Homeodomain-like"/>
    <property type="match status" value="1"/>
</dbReference>
<feature type="domain" description="HTH CENPB-type" evidence="4">
    <location>
        <begin position="68"/>
        <end position="142"/>
    </location>
</feature>
<organism evidence="5 6">
    <name type="scientific">Lasius niger</name>
    <name type="common">Black garden ant</name>
    <dbReference type="NCBI Taxonomy" id="67767"/>
    <lineage>
        <taxon>Eukaryota</taxon>
        <taxon>Metazoa</taxon>
        <taxon>Ecdysozoa</taxon>
        <taxon>Arthropoda</taxon>
        <taxon>Hexapoda</taxon>
        <taxon>Insecta</taxon>
        <taxon>Pterygota</taxon>
        <taxon>Neoptera</taxon>
        <taxon>Endopterygota</taxon>
        <taxon>Hymenoptera</taxon>
        <taxon>Apocrita</taxon>
        <taxon>Aculeata</taxon>
        <taxon>Formicoidea</taxon>
        <taxon>Formicidae</taxon>
        <taxon>Formicinae</taxon>
        <taxon>Lasius</taxon>
        <taxon>Lasius</taxon>
    </lineage>
</organism>
<comment type="caution">
    <text evidence="5">The sequence shown here is derived from an EMBL/GenBank/DDBJ whole genome shotgun (WGS) entry which is preliminary data.</text>
</comment>
<sequence>MVRSYKKKTKRAEVNEDDVSKAMKAALEGNLSIRKAALMFNIKPATLQHRLEKMKARNDEEKVRDHGSKYSSQQVFTAKQEKQLNGYLVKCNELHHGLTLKQVRRLAYEFAKRVGCKYPESWNGNEMAGEDWMYGFRSRNEN</sequence>
<dbReference type="PROSITE" id="PS51253">
    <property type="entry name" value="HTH_CENPB"/>
    <property type="match status" value="1"/>
</dbReference>
<dbReference type="SUPFAM" id="SSF46689">
    <property type="entry name" value="Homeodomain-like"/>
    <property type="match status" value="1"/>
</dbReference>
<proteinExistence type="predicted"/>
<dbReference type="OrthoDB" id="7555301at2759"/>
<evidence type="ECO:0000313" key="6">
    <source>
        <dbReference type="Proteomes" id="UP000036403"/>
    </source>
</evidence>
<name>A0A0J7MRG5_LASNI</name>
<dbReference type="PaxDb" id="67767-A0A0J7MRG5"/>
<dbReference type="EMBL" id="LBMM01021332">
    <property type="protein sequence ID" value="KMQ83100.1"/>
    <property type="molecule type" value="Genomic_DNA"/>
</dbReference>
<dbReference type="GO" id="GO:0003677">
    <property type="term" value="F:DNA binding"/>
    <property type="evidence" value="ECO:0007669"/>
    <property type="project" value="UniProtKB-KW"/>
</dbReference>
<dbReference type="Proteomes" id="UP000036403">
    <property type="component" value="Unassembled WGS sequence"/>
</dbReference>
<dbReference type="STRING" id="67767.A0A0J7MRG5"/>
<feature type="region of interest" description="Disordered" evidence="3">
    <location>
        <begin position="56"/>
        <end position="75"/>
    </location>
</feature>
<evidence type="ECO:0000259" key="4">
    <source>
        <dbReference type="PROSITE" id="PS51253"/>
    </source>
</evidence>
<protein>
    <recommendedName>
        <fullName evidence="4">HTH CENPB-type domain-containing protein</fullName>
    </recommendedName>
</protein>
<keyword evidence="2" id="KW-0238">DNA-binding</keyword>
<dbReference type="InterPro" id="IPR009057">
    <property type="entry name" value="Homeodomain-like_sf"/>
</dbReference>
<accession>A0A0J7MRG5</accession>
<comment type="subcellular location">
    <subcellularLocation>
        <location evidence="1">Nucleus</location>
    </subcellularLocation>
</comment>
<gene>
    <name evidence="5" type="ORF">RF55_20930</name>
</gene>